<evidence type="ECO:0000313" key="2">
    <source>
        <dbReference type="Proteomes" id="UP001163603"/>
    </source>
</evidence>
<reference evidence="2" key="1">
    <citation type="journal article" date="2023" name="G3 (Bethesda)">
        <title>Genome assembly and association tests identify interacting loci associated with vigor, precocity, and sex in interspecific pistachio rootstocks.</title>
        <authorList>
            <person name="Palmer W."/>
            <person name="Jacygrad E."/>
            <person name="Sagayaradj S."/>
            <person name="Cavanaugh K."/>
            <person name="Han R."/>
            <person name="Bertier L."/>
            <person name="Beede B."/>
            <person name="Kafkas S."/>
            <person name="Golino D."/>
            <person name="Preece J."/>
            <person name="Michelmore R."/>
        </authorList>
    </citation>
    <scope>NUCLEOTIDE SEQUENCE [LARGE SCALE GENOMIC DNA]</scope>
</reference>
<dbReference type="EMBL" id="CM047747">
    <property type="protein sequence ID" value="KAJ0017562.1"/>
    <property type="molecule type" value="Genomic_DNA"/>
</dbReference>
<keyword evidence="2" id="KW-1185">Reference proteome</keyword>
<dbReference type="Proteomes" id="UP001163603">
    <property type="component" value="Chromosome 12"/>
</dbReference>
<name>A0ACC0XHM1_9ROSI</name>
<organism evidence="1 2">
    <name type="scientific">Pistacia integerrima</name>
    <dbReference type="NCBI Taxonomy" id="434235"/>
    <lineage>
        <taxon>Eukaryota</taxon>
        <taxon>Viridiplantae</taxon>
        <taxon>Streptophyta</taxon>
        <taxon>Embryophyta</taxon>
        <taxon>Tracheophyta</taxon>
        <taxon>Spermatophyta</taxon>
        <taxon>Magnoliopsida</taxon>
        <taxon>eudicotyledons</taxon>
        <taxon>Gunneridae</taxon>
        <taxon>Pentapetalae</taxon>
        <taxon>rosids</taxon>
        <taxon>malvids</taxon>
        <taxon>Sapindales</taxon>
        <taxon>Anacardiaceae</taxon>
        <taxon>Pistacia</taxon>
    </lineage>
</organism>
<protein>
    <submittedName>
        <fullName evidence="1">Uncharacterized protein</fullName>
    </submittedName>
</protein>
<comment type="caution">
    <text evidence="1">The sequence shown here is derived from an EMBL/GenBank/DDBJ whole genome shotgun (WGS) entry which is preliminary data.</text>
</comment>
<sequence length="168" mass="18878">MSQSFNIFSSYHFITLSIAGFLVLKVSKPRAAASIKPKNFDLFFTSMFASTNSSMSTIEMEIFSNFQLFVMTILMLVGGSWLQLHITSKFPKTRASSDNNISIDQIELGVVSSLSFENGTPNVRLENGDIKSSSHDSFETKFCENFVLYNFRLSLIVHICNAPFEVRS</sequence>
<evidence type="ECO:0000313" key="1">
    <source>
        <dbReference type="EMBL" id="KAJ0017562.1"/>
    </source>
</evidence>
<proteinExistence type="predicted"/>
<accession>A0ACC0XHM1</accession>
<gene>
    <name evidence="1" type="ORF">Pint_12206</name>
</gene>